<gene>
    <name evidence="1" type="ORF">METZ01_LOCUS182706</name>
</gene>
<organism evidence="1">
    <name type="scientific">marine metagenome</name>
    <dbReference type="NCBI Taxonomy" id="408172"/>
    <lineage>
        <taxon>unclassified sequences</taxon>
        <taxon>metagenomes</taxon>
        <taxon>ecological metagenomes</taxon>
    </lineage>
</organism>
<accession>A0A382CVG5</accession>
<name>A0A382CVG5_9ZZZZ</name>
<sequence length="113" mass="12821">MMANSSLRILHVVPKSFLSDQHRYLGSTKDIAGRVQYFQDRDLRSDLLAHDKTVETVLSVLGSADLSAYTHVLIEKASYGAVFRHLRREAPSAKIIFRAHNAETLHRVDYVRA</sequence>
<dbReference type="AlphaFoldDB" id="A0A382CVG5"/>
<feature type="non-terminal residue" evidence="1">
    <location>
        <position position="113"/>
    </location>
</feature>
<proteinExistence type="predicted"/>
<protein>
    <submittedName>
        <fullName evidence="1">Uncharacterized protein</fullName>
    </submittedName>
</protein>
<dbReference type="EMBL" id="UINC01036219">
    <property type="protein sequence ID" value="SVB29852.1"/>
    <property type="molecule type" value="Genomic_DNA"/>
</dbReference>
<evidence type="ECO:0000313" key="1">
    <source>
        <dbReference type="EMBL" id="SVB29852.1"/>
    </source>
</evidence>
<reference evidence="1" key="1">
    <citation type="submission" date="2018-05" db="EMBL/GenBank/DDBJ databases">
        <authorList>
            <person name="Lanie J.A."/>
            <person name="Ng W.-L."/>
            <person name="Kazmierczak K.M."/>
            <person name="Andrzejewski T.M."/>
            <person name="Davidsen T.M."/>
            <person name="Wayne K.J."/>
            <person name="Tettelin H."/>
            <person name="Glass J.I."/>
            <person name="Rusch D."/>
            <person name="Podicherti R."/>
            <person name="Tsui H.-C.T."/>
            <person name="Winkler M.E."/>
        </authorList>
    </citation>
    <scope>NUCLEOTIDE SEQUENCE</scope>
</reference>